<evidence type="ECO:0000313" key="1">
    <source>
        <dbReference type="EMBL" id="EML1473554.1"/>
    </source>
</evidence>
<accession>A0AAI9DNZ8</accession>
<dbReference type="EMBL" id="ABLOKC030000031">
    <property type="protein sequence ID" value="EML1473554.1"/>
    <property type="molecule type" value="Genomic_DNA"/>
</dbReference>
<protein>
    <submittedName>
        <fullName evidence="1">Uncharacterized protein</fullName>
    </submittedName>
</protein>
<comment type="caution">
    <text evidence="1">The sequence shown here is derived from an EMBL/GenBank/DDBJ whole genome shotgun (WGS) entry which is preliminary data.</text>
</comment>
<gene>
    <name evidence="1" type="ORF">QEG54_004359</name>
</gene>
<dbReference type="RefSeq" id="WP_127626262.1">
    <property type="nucleotide sequence ID" value="NZ_CACVCI010000001.1"/>
</dbReference>
<sequence length="105" mass="10686">MKELPKVAKKTLGEISGKSVKPVVAGLVAGVIAGVSSPAMASTASAQLNMVSPSQNEVQKAGEHSNAALIMEKPSLDGQVFAAHYSHSSHASHASHYSCTPGSTC</sequence>
<organism evidence="1">
    <name type="scientific">Pluralibacter gergoviae</name>
    <name type="common">Enterobacter gergoviae</name>
    <dbReference type="NCBI Taxonomy" id="61647"/>
    <lineage>
        <taxon>Bacteria</taxon>
        <taxon>Pseudomonadati</taxon>
        <taxon>Pseudomonadota</taxon>
        <taxon>Gammaproteobacteria</taxon>
        <taxon>Enterobacterales</taxon>
        <taxon>Enterobacteriaceae</taxon>
        <taxon>Pluralibacter</taxon>
    </lineage>
</organism>
<name>A0AAI9DNZ8_PLUGE</name>
<proteinExistence type="predicted"/>
<dbReference type="AlphaFoldDB" id="A0AAI9DNZ8"/>
<reference evidence="1" key="1">
    <citation type="submission" date="2024-02" db="EMBL/GenBank/DDBJ databases">
        <authorList>
            <consortium name="Clinical and Environmental Microbiology Branch: Whole genome sequencing antimicrobial resistance pathogens in the healthcare setting"/>
        </authorList>
    </citation>
    <scope>NUCLEOTIDE SEQUENCE</scope>
    <source>
        <strain evidence="1">2021DK-00143</strain>
    </source>
</reference>